<reference evidence="2 3" key="1">
    <citation type="journal article" date="2011" name="Proc. Natl. Acad. Sci. U.S.A.">
        <title>Evolutionary erosion of yeast sex chromosomes by mating-type switching accidents.</title>
        <authorList>
            <person name="Gordon J.L."/>
            <person name="Armisen D."/>
            <person name="Proux-Wera E."/>
            <person name="Oheigeartaigh S.S."/>
            <person name="Byrne K.P."/>
            <person name="Wolfe K.H."/>
        </authorList>
    </citation>
    <scope>NUCLEOTIDE SEQUENCE [LARGE SCALE GENOMIC DNA]</scope>
    <source>
        <strain evidence="3">ATCC 34711 / CBS 6284 / DSM 70876 / NBRC 10599 / NRRL Y-10934 / UCD 77-7</strain>
    </source>
</reference>
<gene>
    <name evidence="2" type="primary">TBLA0I01470</name>
    <name evidence="2" type="ORF">TBLA_0I01470</name>
</gene>
<evidence type="ECO:0000256" key="1">
    <source>
        <dbReference type="SAM" id="MobiDB-lite"/>
    </source>
</evidence>
<feature type="compositionally biased region" description="Low complexity" evidence="1">
    <location>
        <begin position="254"/>
        <end position="264"/>
    </location>
</feature>
<dbReference type="EMBL" id="HE806324">
    <property type="protein sequence ID" value="CCH62806.1"/>
    <property type="molecule type" value="Genomic_DNA"/>
</dbReference>
<dbReference type="AlphaFoldDB" id="I2H8V4"/>
<feature type="region of interest" description="Disordered" evidence="1">
    <location>
        <begin position="244"/>
        <end position="264"/>
    </location>
</feature>
<dbReference type="HOGENOM" id="CLU_797349_0_0_1"/>
<dbReference type="InParanoid" id="I2H8V4"/>
<dbReference type="KEGG" id="tbl:TBLA_0I01470"/>
<dbReference type="Proteomes" id="UP000002866">
    <property type="component" value="Chromosome 9"/>
</dbReference>
<sequence>MRGDRDRYIYGAASLEGPHCSNHSRNSNRVGRGGHGASSVCGPCAGRVAAQSGRRHVAGAARYRVLQTEISVPRAGACAGVCAALRSPLRSPLCGSPPCLCIVRPVPRTARRHAPGHPRGRRRRCRFRRTCRFRHRSQIRLGQGNATRQAPINVLTLQISKLILRLILGFFLGNSVGQAVAEQIMLWARQRGPAEWQCRRQIHPATPDGTALPGTPGSRVLPLWRPHVPAAALPRGAVALRTDKARQRPGRGQATATATATATTPHRPQCVALHPASASRGMRSMCRLGSADSARTAERRPPTAHRLPLRATEARTRQTAPDRAYRSAEAPCLAIPTLVACAVRVAPA</sequence>
<dbReference type="GeneID" id="14497984"/>
<dbReference type="RefSeq" id="XP_004182325.1">
    <property type="nucleotide sequence ID" value="XM_004182277.1"/>
</dbReference>
<evidence type="ECO:0000313" key="3">
    <source>
        <dbReference type="Proteomes" id="UP000002866"/>
    </source>
</evidence>
<evidence type="ECO:0000313" key="2">
    <source>
        <dbReference type="EMBL" id="CCH62806.1"/>
    </source>
</evidence>
<protein>
    <submittedName>
        <fullName evidence="2">Uncharacterized protein</fullName>
    </submittedName>
</protein>
<accession>I2H8V4</accession>
<name>I2H8V4_HENB6</name>
<organism evidence="2 3">
    <name type="scientific">Henningerozyma blattae (strain ATCC 34711 / CBS 6284 / DSM 70876 / NBRC 10599 / NRRL Y-10934 / UCD 77-7)</name>
    <name type="common">Yeast</name>
    <name type="synonym">Tetrapisispora blattae</name>
    <dbReference type="NCBI Taxonomy" id="1071380"/>
    <lineage>
        <taxon>Eukaryota</taxon>
        <taxon>Fungi</taxon>
        <taxon>Dikarya</taxon>
        <taxon>Ascomycota</taxon>
        <taxon>Saccharomycotina</taxon>
        <taxon>Saccharomycetes</taxon>
        <taxon>Saccharomycetales</taxon>
        <taxon>Saccharomycetaceae</taxon>
        <taxon>Henningerozyma</taxon>
    </lineage>
</organism>
<keyword evidence="3" id="KW-1185">Reference proteome</keyword>
<proteinExistence type="predicted"/>